<gene>
    <name evidence="3" type="ORF">F7731_10095</name>
</gene>
<protein>
    <recommendedName>
        <fullName evidence="2">Homoserine dehydrogenase catalytic domain-containing protein</fullName>
    </recommendedName>
</protein>
<dbReference type="Proteomes" id="UP000481030">
    <property type="component" value="Unassembled WGS sequence"/>
</dbReference>
<evidence type="ECO:0000313" key="3">
    <source>
        <dbReference type="EMBL" id="KAB2336699.1"/>
    </source>
</evidence>
<dbReference type="Gene3D" id="3.40.50.720">
    <property type="entry name" value="NAD(P)-binding Rossmann-like Domain"/>
    <property type="match status" value="1"/>
</dbReference>
<dbReference type="Pfam" id="PF00742">
    <property type="entry name" value="Homoserine_dh"/>
    <property type="match status" value="1"/>
</dbReference>
<dbReference type="InterPro" id="IPR001342">
    <property type="entry name" value="HDH_cat"/>
</dbReference>
<sequence length="180" mass="19949">MRLFFLLLQEQNRPCAYALGFRFKHVASIHKTENGITCSVKPVLVNESHPFYQIEDVQNAASIDRDIVGNISLQGPGAGMFPTASAIIEDLVHINTMEIKRAHLANKASPDDQAVLSYWAIGGGVYASTLPTPIQVIERIHPNVLIVQAPEETIYAVHFPNVHIYQILGKVVKKEVLVIQ</sequence>
<evidence type="ECO:0000259" key="2">
    <source>
        <dbReference type="Pfam" id="PF00742"/>
    </source>
</evidence>
<dbReference type="PANTHER" id="PTHR43331">
    <property type="entry name" value="HOMOSERINE DEHYDROGENASE"/>
    <property type="match status" value="1"/>
</dbReference>
<feature type="domain" description="Homoserine dehydrogenase catalytic" evidence="2">
    <location>
        <begin position="12"/>
        <end position="92"/>
    </location>
</feature>
<dbReference type="EMBL" id="WBOS01000003">
    <property type="protein sequence ID" value="KAB2336699.1"/>
    <property type="molecule type" value="Genomic_DNA"/>
</dbReference>
<dbReference type="GO" id="GO:0004412">
    <property type="term" value="F:homoserine dehydrogenase activity"/>
    <property type="evidence" value="ECO:0007669"/>
    <property type="project" value="TreeGrafter"/>
</dbReference>
<proteinExistence type="predicted"/>
<keyword evidence="4" id="KW-1185">Reference proteome</keyword>
<dbReference type="GO" id="GO:0009088">
    <property type="term" value="P:threonine biosynthetic process"/>
    <property type="evidence" value="ECO:0007669"/>
    <property type="project" value="TreeGrafter"/>
</dbReference>
<dbReference type="AlphaFoldDB" id="A0A6L3V632"/>
<evidence type="ECO:0000256" key="1">
    <source>
        <dbReference type="ARBA" id="ARBA00023002"/>
    </source>
</evidence>
<evidence type="ECO:0000313" key="4">
    <source>
        <dbReference type="Proteomes" id="UP000481030"/>
    </source>
</evidence>
<organism evidence="3 4">
    <name type="scientific">Cytobacillus depressus</name>
    <dbReference type="NCBI Taxonomy" id="1602942"/>
    <lineage>
        <taxon>Bacteria</taxon>
        <taxon>Bacillati</taxon>
        <taxon>Bacillota</taxon>
        <taxon>Bacilli</taxon>
        <taxon>Bacillales</taxon>
        <taxon>Bacillaceae</taxon>
        <taxon>Cytobacillus</taxon>
    </lineage>
</organism>
<dbReference type="OrthoDB" id="9808167at2"/>
<name>A0A6L3V632_9BACI</name>
<dbReference type="PANTHER" id="PTHR43331:SF1">
    <property type="entry name" value="HOMOSERINE DEHYDROGENASE"/>
    <property type="match status" value="1"/>
</dbReference>
<reference evidence="3 4" key="1">
    <citation type="journal article" date="2016" name="Antonie Van Leeuwenhoek">
        <title>Bacillus depressus sp. nov., isolated from soil of a sunflower field.</title>
        <authorList>
            <person name="Wei X."/>
            <person name="Xin D."/>
            <person name="Xin Y."/>
            <person name="Zhang H."/>
            <person name="Wang T."/>
            <person name="Zhang J."/>
        </authorList>
    </citation>
    <scope>NUCLEOTIDE SEQUENCE [LARGE SCALE GENOMIC DNA]</scope>
    <source>
        <strain evidence="3 4">BZ1</strain>
    </source>
</reference>
<comment type="caution">
    <text evidence="3">The sequence shown here is derived from an EMBL/GenBank/DDBJ whole genome shotgun (WGS) entry which is preliminary data.</text>
</comment>
<accession>A0A6L3V632</accession>
<dbReference type="Gene3D" id="3.30.360.10">
    <property type="entry name" value="Dihydrodipicolinate Reductase, domain 2"/>
    <property type="match status" value="1"/>
</dbReference>
<keyword evidence="1" id="KW-0560">Oxidoreductase</keyword>
<dbReference type="SUPFAM" id="SSF55347">
    <property type="entry name" value="Glyceraldehyde-3-phosphate dehydrogenase-like, C-terminal domain"/>
    <property type="match status" value="1"/>
</dbReference>